<feature type="domain" description="Disease resistance R13L4/SHOC-2-like LRR" evidence="11">
    <location>
        <begin position="174"/>
        <end position="315"/>
    </location>
</feature>
<keyword evidence="13" id="KW-1185">Reference proteome</keyword>
<evidence type="ECO:0008006" key="14">
    <source>
        <dbReference type="Google" id="ProtNLM"/>
    </source>
</evidence>
<dbReference type="InterPro" id="IPR032675">
    <property type="entry name" value="LRR_dom_sf"/>
</dbReference>
<keyword evidence="4" id="KW-0732">Signal</keyword>
<reference evidence="12 13" key="1">
    <citation type="submission" date="2024-01" db="EMBL/GenBank/DDBJ databases">
        <title>The genomes of 5 underutilized Papilionoideae crops provide insights into root nodulation and disease resistance.</title>
        <authorList>
            <person name="Yuan L."/>
        </authorList>
    </citation>
    <scope>NUCLEOTIDE SEQUENCE [LARGE SCALE GENOMIC DNA]</scope>
    <source>
        <strain evidence="12">LY-2023</strain>
        <tissue evidence="12">Leaf</tissue>
    </source>
</reference>
<dbReference type="Gene3D" id="3.80.10.10">
    <property type="entry name" value="Ribonuclease Inhibitor"/>
    <property type="match status" value="2"/>
</dbReference>
<evidence type="ECO:0000256" key="4">
    <source>
        <dbReference type="ARBA" id="ARBA00022729"/>
    </source>
</evidence>
<gene>
    <name evidence="12" type="ORF">RJT34_19546</name>
</gene>
<evidence type="ECO:0000256" key="7">
    <source>
        <dbReference type="ARBA" id="ARBA00023136"/>
    </source>
</evidence>
<accession>A0AAN9P3M9</accession>
<keyword evidence="9" id="KW-0325">Glycoprotein</keyword>
<dbReference type="EMBL" id="JAYKXN010000005">
    <property type="protein sequence ID" value="KAK7284793.1"/>
    <property type="molecule type" value="Genomic_DNA"/>
</dbReference>
<dbReference type="InterPro" id="IPR046956">
    <property type="entry name" value="RLP23-like"/>
</dbReference>
<dbReference type="GO" id="GO:0016020">
    <property type="term" value="C:membrane"/>
    <property type="evidence" value="ECO:0007669"/>
    <property type="project" value="UniProtKB-SubCell"/>
</dbReference>
<dbReference type="FunFam" id="3.80.10.10:FF:000383">
    <property type="entry name" value="Leucine-rich repeat receptor protein kinase EMS1"/>
    <property type="match status" value="1"/>
</dbReference>
<evidence type="ECO:0000259" key="10">
    <source>
        <dbReference type="Pfam" id="PF08263"/>
    </source>
</evidence>
<keyword evidence="3" id="KW-0812">Transmembrane</keyword>
<dbReference type="Pfam" id="PF08263">
    <property type="entry name" value="LRRNT_2"/>
    <property type="match status" value="1"/>
</dbReference>
<dbReference type="InterPro" id="IPR013210">
    <property type="entry name" value="LRR_N_plant-typ"/>
</dbReference>
<evidence type="ECO:0000256" key="9">
    <source>
        <dbReference type="ARBA" id="ARBA00023180"/>
    </source>
</evidence>
<evidence type="ECO:0000256" key="8">
    <source>
        <dbReference type="ARBA" id="ARBA00023170"/>
    </source>
</evidence>
<organism evidence="12 13">
    <name type="scientific">Clitoria ternatea</name>
    <name type="common">Butterfly pea</name>
    <dbReference type="NCBI Taxonomy" id="43366"/>
    <lineage>
        <taxon>Eukaryota</taxon>
        <taxon>Viridiplantae</taxon>
        <taxon>Streptophyta</taxon>
        <taxon>Embryophyta</taxon>
        <taxon>Tracheophyta</taxon>
        <taxon>Spermatophyta</taxon>
        <taxon>Magnoliopsida</taxon>
        <taxon>eudicotyledons</taxon>
        <taxon>Gunneridae</taxon>
        <taxon>Pentapetalae</taxon>
        <taxon>rosids</taxon>
        <taxon>fabids</taxon>
        <taxon>Fabales</taxon>
        <taxon>Fabaceae</taxon>
        <taxon>Papilionoideae</taxon>
        <taxon>50 kb inversion clade</taxon>
        <taxon>NPAAA clade</taxon>
        <taxon>indigoferoid/millettioid clade</taxon>
        <taxon>Phaseoleae</taxon>
        <taxon>Clitoria</taxon>
    </lineage>
</organism>
<evidence type="ECO:0000313" key="12">
    <source>
        <dbReference type="EMBL" id="KAK7284793.1"/>
    </source>
</evidence>
<keyword evidence="6" id="KW-1133">Transmembrane helix</keyword>
<dbReference type="PANTHER" id="PTHR48063:SF98">
    <property type="entry name" value="LRR RECEPTOR-LIKE SERINE_THREONINE-PROTEIN KINASE FLS2"/>
    <property type="match status" value="1"/>
</dbReference>
<evidence type="ECO:0000313" key="13">
    <source>
        <dbReference type="Proteomes" id="UP001359559"/>
    </source>
</evidence>
<dbReference type="PANTHER" id="PTHR48063">
    <property type="entry name" value="LRR RECEPTOR-LIKE KINASE"/>
    <property type="match status" value="1"/>
</dbReference>
<keyword evidence="8" id="KW-0675">Receptor</keyword>
<dbReference type="InterPro" id="IPR001611">
    <property type="entry name" value="Leu-rich_rpt"/>
</dbReference>
<dbReference type="Proteomes" id="UP001359559">
    <property type="component" value="Unassembled WGS sequence"/>
</dbReference>
<dbReference type="InterPro" id="IPR055414">
    <property type="entry name" value="LRR_R13L4/SHOC2-like"/>
</dbReference>
<evidence type="ECO:0000256" key="1">
    <source>
        <dbReference type="ARBA" id="ARBA00004479"/>
    </source>
</evidence>
<name>A0AAN9P3M9_CLITE</name>
<dbReference type="AlphaFoldDB" id="A0AAN9P3M9"/>
<keyword evidence="2" id="KW-0433">Leucine-rich repeat</keyword>
<dbReference type="Pfam" id="PF00560">
    <property type="entry name" value="LRR_1"/>
    <property type="match status" value="1"/>
</dbReference>
<evidence type="ECO:0000259" key="11">
    <source>
        <dbReference type="Pfam" id="PF23598"/>
    </source>
</evidence>
<comment type="caution">
    <text evidence="12">The sequence shown here is derived from an EMBL/GenBank/DDBJ whole genome shotgun (WGS) entry which is preliminary data.</text>
</comment>
<keyword evidence="7" id="KW-0472">Membrane</keyword>
<evidence type="ECO:0000256" key="2">
    <source>
        <dbReference type="ARBA" id="ARBA00022614"/>
    </source>
</evidence>
<feature type="domain" description="Leucine-rich repeat-containing N-terminal plant-type" evidence="10">
    <location>
        <begin position="58"/>
        <end position="96"/>
    </location>
</feature>
<evidence type="ECO:0000256" key="5">
    <source>
        <dbReference type="ARBA" id="ARBA00022737"/>
    </source>
</evidence>
<proteinExistence type="predicted"/>
<dbReference type="PROSITE" id="PS51450">
    <property type="entry name" value="LRR"/>
    <property type="match status" value="1"/>
</dbReference>
<sequence length="354" mass="39661">MHHMPPSPGVNTNPTNLSNHEDKVTYRAGGIDMDFNRPKRIVLQVVCVCGMQEIRCLEREREALLQFKSAIVDYGGMLSSWTTAADCCHWEGIRCSNLTGHVLMLHLHGEAANIDYDFYDDSYDDSVDGFLDSPSARYISGEIHESLMELHQLKHLNLSQNYFQDSHIPHFFGSFTNLISLDLSYSGFRGKIPCQIGSLSHLKYLNLAGNFLEGSIPYQLGKLFKLQHLDLSNNNLEGNIPSELGKLSKLQKLFLGGFEYDGTLKIDVGNHHGGQWLSNLSSLTYLYLHSISNLESSHHWLRMIGKLPNLKELALIGCNLSDHFILSMGPSKFNFSTSLSAFDLSDLTTASPHP</sequence>
<dbReference type="Pfam" id="PF23598">
    <property type="entry name" value="LRR_14"/>
    <property type="match status" value="1"/>
</dbReference>
<evidence type="ECO:0000256" key="6">
    <source>
        <dbReference type="ARBA" id="ARBA00022989"/>
    </source>
</evidence>
<comment type="subcellular location">
    <subcellularLocation>
        <location evidence="1">Membrane</location>
        <topology evidence="1">Single-pass type I membrane protein</topology>
    </subcellularLocation>
</comment>
<keyword evidence="5" id="KW-0677">Repeat</keyword>
<dbReference type="SUPFAM" id="SSF52058">
    <property type="entry name" value="L domain-like"/>
    <property type="match status" value="1"/>
</dbReference>
<protein>
    <recommendedName>
        <fullName evidence="14">Leucine-rich repeat-containing N-terminal plant-type domain-containing protein</fullName>
    </recommendedName>
</protein>
<evidence type="ECO:0000256" key="3">
    <source>
        <dbReference type="ARBA" id="ARBA00022692"/>
    </source>
</evidence>